<gene>
    <name evidence="2" type="ORF">EDM52_21365</name>
</gene>
<dbReference type="OrthoDB" id="9797498at2"/>
<keyword evidence="2" id="KW-0413">Isomerase</keyword>
<dbReference type="SUPFAM" id="SSF54427">
    <property type="entry name" value="NTF2-like"/>
    <property type="match status" value="1"/>
</dbReference>
<dbReference type="EMBL" id="RHHR01000046">
    <property type="protein sequence ID" value="RNB68156.1"/>
    <property type="molecule type" value="Genomic_DNA"/>
</dbReference>
<name>A0A3M8BXL6_9BACL</name>
<dbReference type="PIRSF" id="PIRSF030561">
    <property type="entry name" value="UCP030561"/>
    <property type="match status" value="1"/>
</dbReference>
<sequence>MSAAKTPEQIVQEQLDFYNKQDVAGFASTYTDDVQLMNHPSGDVFVSGQEELKERYAKMFQANPENHAALKNRIVFGDFVIDLEEVSGRDNREPFQAVAIYQVKEGLISKVWFLEKKGE</sequence>
<reference evidence="2 3" key="1">
    <citation type="submission" date="2018-10" db="EMBL/GenBank/DDBJ databases">
        <title>Phylogenomics of Brevibacillus.</title>
        <authorList>
            <person name="Dunlap C."/>
        </authorList>
    </citation>
    <scope>NUCLEOTIDE SEQUENCE [LARGE SCALE GENOMIC DNA]</scope>
    <source>
        <strain evidence="2 3">JCM 12215</strain>
    </source>
</reference>
<dbReference type="GO" id="GO:0016853">
    <property type="term" value="F:isomerase activity"/>
    <property type="evidence" value="ECO:0007669"/>
    <property type="project" value="UniProtKB-KW"/>
</dbReference>
<proteinExistence type="predicted"/>
<dbReference type="InterPro" id="IPR037401">
    <property type="entry name" value="SnoaL-like"/>
</dbReference>
<organism evidence="2 3">
    <name type="scientific">Brevibacillus invocatus</name>
    <dbReference type="NCBI Taxonomy" id="173959"/>
    <lineage>
        <taxon>Bacteria</taxon>
        <taxon>Bacillati</taxon>
        <taxon>Bacillota</taxon>
        <taxon>Bacilli</taxon>
        <taxon>Bacillales</taxon>
        <taxon>Paenibacillaceae</taxon>
        <taxon>Brevibacillus</taxon>
    </lineage>
</organism>
<dbReference type="Pfam" id="PF12680">
    <property type="entry name" value="SnoaL_2"/>
    <property type="match status" value="1"/>
</dbReference>
<dbReference type="RefSeq" id="WP_122910955.1">
    <property type="nucleotide sequence ID" value="NZ_CBCSBE010000037.1"/>
</dbReference>
<feature type="domain" description="SnoaL-like" evidence="1">
    <location>
        <begin position="11"/>
        <end position="110"/>
    </location>
</feature>
<accession>A0A3M8BXL6</accession>
<protein>
    <submittedName>
        <fullName evidence="2">Steroid delta-isomerase</fullName>
    </submittedName>
</protein>
<dbReference type="AlphaFoldDB" id="A0A3M8BXL6"/>
<evidence type="ECO:0000313" key="2">
    <source>
        <dbReference type="EMBL" id="RNB68156.1"/>
    </source>
</evidence>
<evidence type="ECO:0000259" key="1">
    <source>
        <dbReference type="Pfam" id="PF12680"/>
    </source>
</evidence>
<dbReference type="Proteomes" id="UP000282028">
    <property type="component" value="Unassembled WGS sequence"/>
</dbReference>
<comment type="caution">
    <text evidence="2">The sequence shown here is derived from an EMBL/GenBank/DDBJ whole genome shotgun (WGS) entry which is preliminary data.</text>
</comment>
<dbReference type="InterPro" id="IPR032710">
    <property type="entry name" value="NTF2-like_dom_sf"/>
</dbReference>
<evidence type="ECO:0000313" key="3">
    <source>
        <dbReference type="Proteomes" id="UP000282028"/>
    </source>
</evidence>
<dbReference type="Gene3D" id="3.10.450.50">
    <property type="match status" value="1"/>
</dbReference>
<keyword evidence="3" id="KW-1185">Reference proteome</keyword>
<dbReference type="InterPro" id="IPR008317">
    <property type="entry name" value="UCP030561"/>
</dbReference>